<name>A0A8S5UAT8_9CAUD</name>
<keyword evidence="2" id="KW-0378">Hydrolase</keyword>
<keyword evidence="2" id="KW-0540">Nuclease</keyword>
<accession>A0A8S5UAT8</accession>
<evidence type="ECO:0000259" key="1">
    <source>
        <dbReference type="Pfam" id="PF13392"/>
    </source>
</evidence>
<sequence length="127" mass="14896">MYKEYADIWATVPGFAHYEANRLGDIKRKDTGVILKPFKRRNSTSRYVRLYTTPGEARERSVASVIWAAFYKRWPDRGLYVCHADGDLENNSLDNLFLGNRSDVRKTRRRRDDVIWAQLLEEGELVL</sequence>
<dbReference type="InterPro" id="IPR003615">
    <property type="entry name" value="HNH_nuc"/>
</dbReference>
<keyword evidence="2" id="KW-0255">Endonuclease</keyword>
<dbReference type="SUPFAM" id="SSF54060">
    <property type="entry name" value="His-Me finger endonucleases"/>
    <property type="match status" value="1"/>
</dbReference>
<evidence type="ECO:0000313" key="2">
    <source>
        <dbReference type="EMBL" id="DAF91584.1"/>
    </source>
</evidence>
<organism evidence="2">
    <name type="scientific">Siphoviridae sp. ctcK97</name>
    <dbReference type="NCBI Taxonomy" id="2825571"/>
    <lineage>
        <taxon>Viruses</taxon>
        <taxon>Duplodnaviria</taxon>
        <taxon>Heunggongvirae</taxon>
        <taxon>Uroviricota</taxon>
        <taxon>Caudoviricetes</taxon>
    </lineage>
</organism>
<protein>
    <submittedName>
        <fullName evidence="2">HNH endonuclease</fullName>
    </submittedName>
</protein>
<proteinExistence type="predicted"/>
<dbReference type="EMBL" id="BK016058">
    <property type="protein sequence ID" value="DAF91584.1"/>
    <property type="molecule type" value="Genomic_DNA"/>
</dbReference>
<reference evidence="2" key="1">
    <citation type="journal article" date="2021" name="Proc. Natl. Acad. Sci. U.S.A.">
        <title>A Catalog of Tens of Thousands of Viruses from Human Metagenomes Reveals Hidden Associations with Chronic Diseases.</title>
        <authorList>
            <person name="Tisza M.J."/>
            <person name="Buck C.B."/>
        </authorList>
    </citation>
    <scope>NUCLEOTIDE SEQUENCE</scope>
    <source>
        <strain evidence="2">CtcK97</strain>
    </source>
</reference>
<dbReference type="Pfam" id="PF13392">
    <property type="entry name" value="HNH_3"/>
    <property type="match status" value="1"/>
</dbReference>
<dbReference type="Gene3D" id="3.90.75.20">
    <property type="match status" value="1"/>
</dbReference>
<dbReference type="GO" id="GO:0004519">
    <property type="term" value="F:endonuclease activity"/>
    <property type="evidence" value="ECO:0007669"/>
    <property type="project" value="UniProtKB-KW"/>
</dbReference>
<feature type="domain" description="HNH nuclease" evidence="1">
    <location>
        <begin position="65"/>
        <end position="104"/>
    </location>
</feature>
<dbReference type="InterPro" id="IPR044925">
    <property type="entry name" value="His-Me_finger_sf"/>
</dbReference>